<evidence type="ECO:0000256" key="5">
    <source>
        <dbReference type="ARBA" id="ARBA00023136"/>
    </source>
</evidence>
<keyword evidence="5 6" id="KW-0472">Membrane</keyword>
<reference evidence="7 8" key="1">
    <citation type="submission" date="2019-07" db="EMBL/GenBank/DDBJ databases">
        <title>Genome sequence of Acholeplasma laidlawii strain with increased resistance to erythromycin.</title>
        <authorList>
            <person name="Medvedeva E.S."/>
            <person name="Baranova N.B."/>
            <person name="Siniagina M.N."/>
            <person name="Mouzykantov A."/>
            <person name="Chernova O.A."/>
            <person name="Chernov V.M."/>
        </authorList>
    </citation>
    <scope>NUCLEOTIDE SEQUENCE [LARGE SCALE GENOMIC DNA]</scope>
    <source>
        <strain evidence="7 8">PG8REry</strain>
    </source>
</reference>
<dbReference type="PANTHER" id="PTHR33931">
    <property type="entry name" value="HOLIN-LIKE PROTEIN CIDA-RELATED"/>
    <property type="match status" value="1"/>
</dbReference>
<dbReference type="GO" id="GO:0005886">
    <property type="term" value="C:plasma membrane"/>
    <property type="evidence" value="ECO:0007669"/>
    <property type="project" value="UniProtKB-SubCell"/>
</dbReference>
<evidence type="ECO:0000313" key="8">
    <source>
        <dbReference type="Proteomes" id="UP000315938"/>
    </source>
</evidence>
<protein>
    <submittedName>
        <fullName evidence="7">CidA/LrgA family protein</fullName>
    </submittedName>
</protein>
<evidence type="ECO:0000256" key="2">
    <source>
        <dbReference type="ARBA" id="ARBA00022475"/>
    </source>
</evidence>
<dbReference type="OMA" id="MSVMFIP"/>
<evidence type="ECO:0000313" key="7">
    <source>
        <dbReference type="EMBL" id="TRX99471.1"/>
    </source>
</evidence>
<proteinExistence type="predicted"/>
<keyword evidence="3 6" id="KW-0812">Transmembrane</keyword>
<dbReference type="InterPro" id="IPR005538">
    <property type="entry name" value="LrgA/CidA"/>
</dbReference>
<dbReference type="GeneID" id="41339248"/>
<dbReference type="EMBL" id="VKID01000001">
    <property type="protein sequence ID" value="TRX99471.1"/>
    <property type="molecule type" value="Genomic_DNA"/>
</dbReference>
<dbReference type="Proteomes" id="UP000315938">
    <property type="component" value="Unassembled WGS sequence"/>
</dbReference>
<organism evidence="7 8">
    <name type="scientific">Acholeplasma laidlawii</name>
    <dbReference type="NCBI Taxonomy" id="2148"/>
    <lineage>
        <taxon>Bacteria</taxon>
        <taxon>Bacillati</taxon>
        <taxon>Mycoplasmatota</taxon>
        <taxon>Mollicutes</taxon>
        <taxon>Acholeplasmatales</taxon>
        <taxon>Acholeplasmataceae</taxon>
        <taxon>Acholeplasma</taxon>
    </lineage>
</organism>
<sequence>MKILFQLFILIVFTLLGELISYYLPFSFPGSLIGLILLFLALLLKLIKVDHIKEVACFLQKYMAFLFVPLAVGLMEYFDLISLHWVELVLVLIISTTITLIVTSLLAQRGIKHE</sequence>
<evidence type="ECO:0000256" key="1">
    <source>
        <dbReference type="ARBA" id="ARBA00004651"/>
    </source>
</evidence>
<comment type="caution">
    <text evidence="7">The sequence shown here is derived from an EMBL/GenBank/DDBJ whole genome shotgun (WGS) entry which is preliminary data.</text>
</comment>
<evidence type="ECO:0000256" key="6">
    <source>
        <dbReference type="SAM" id="Phobius"/>
    </source>
</evidence>
<dbReference type="AlphaFoldDB" id="A0A553IGZ4"/>
<dbReference type="RefSeq" id="WP_012243046.1">
    <property type="nucleotide sequence ID" value="NZ_JACAOE010000001.1"/>
</dbReference>
<keyword evidence="2" id="KW-1003">Cell membrane</keyword>
<evidence type="ECO:0000256" key="4">
    <source>
        <dbReference type="ARBA" id="ARBA00022989"/>
    </source>
</evidence>
<dbReference type="Pfam" id="PF03788">
    <property type="entry name" value="LrgA"/>
    <property type="match status" value="1"/>
</dbReference>
<keyword evidence="4 6" id="KW-1133">Transmembrane helix</keyword>
<feature type="transmembrane region" description="Helical" evidence="6">
    <location>
        <begin position="27"/>
        <end position="47"/>
    </location>
</feature>
<evidence type="ECO:0000256" key="3">
    <source>
        <dbReference type="ARBA" id="ARBA00022692"/>
    </source>
</evidence>
<comment type="subcellular location">
    <subcellularLocation>
        <location evidence="1">Cell membrane</location>
        <topology evidence="1">Multi-pass membrane protein</topology>
    </subcellularLocation>
</comment>
<feature type="transmembrane region" description="Helical" evidence="6">
    <location>
        <begin position="59"/>
        <end position="78"/>
    </location>
</feature>
<feature type="transmembrane region" description="Helical" evidence="6">
    <location>
        <begin position="84"/>
        <end position="107"/>
    </location>
</feature>
<dbReference type="PANTHER" id="PTHR33931:SF2">
    <property type="entry name" value="HOLIN-LIKE PROTEIN CIDA"/>
    <property type="match status" value="1"/>
</dbReference>
<name>A0A553IGZ4_ACHLA</name>
<gene>
    <name evidence="7" type="ORF">FNV44_00075</name>
</gene>
<accession>A0A553IGZ4</accession>